<keyword evidence="1" id="KW-0147">Chitin-binding</keyword>
<dbReference type="GO" id="GO:0005576">
    <property type="term" value="C:extracellular region"/>
    <property type="evidence" value="ECO:0007669"/>
    <property type="project" value="InterPro"/>
</dbReference>
<keyword evidence="2" id="KW-0732">Signal</keyword>
<feature type="compositionally biased region" description="Polar residues" evidence="6">
    <location>
        <begin position="259"/>
        <end position="278"/>
    </location>
</feature>
<keyword evidence="10" id="KW-0675">Receptor</keyword>
<keyword evidence="3" id="KW-0677">Repeat</keyword>
<dbReference type="PROSITE" id="PS50097">
    <property type="entry name" value="BTB"/>
    <property type="match status" value="1"/>
</dbReference>
<dbReference type="InterPro" id="IPR051940">
    <property type="entry name" value="Chitin_bind-dev_reg"/>
</dbReference>
<dbReference type="Pfam" id="PF01607">
    <property type="entry name" value="CBM_14"/>
    <property type="match status" value="5"/>
</dbReference>
<evidence type="ECO:0000256" key="6">
    <source>
        <dbReference type="SAM" id="MobiDB-lite"/>
    </source>
</evidence>
<evidence type="ECO:0000256" key="4">
    <source>
        <dbReference type="ARBA" id="ARBA00023157"/>
    </source>
</evidence>
<feature type="domain" description="BTB" evidence="8">
    <location>
        <begin position="172"/>
        <end position="229"/>
    </location>
</feature>
<dbReference type="CDD" id="cd18186">
    <property type="entry name" value="BTB_POZ_ZBTB_KLHL-like"/>
    <property type="match status" value="1"/>
</dbReference>
<feature type="region of interest" description="Disordered" evidence="6">
    <location>
        <begin position="254"/>
        <end position="278"/>
    </location>
</feature>
<evidence type="ECO:0000256" key="3">
    <source>
        <dbReference type="ARBA" id="ARBA00022737"/>
    </source>
</evidence>
<keyword evidence="5" id="KW-0325">Glycoprotein</keyword>
<dbReference type="InterPro" id="IPR036508">
    <property type="entry name" value="Chitin-bd_dom_sf"/>
</dbReference>
<organism evidence="10 11">
    <name type="scientific">Daphnia magna</name>
    <dbReference type="NCBI Taxonomy" id="35525"/>
    <lineage>
        <taxon>Eukaryota</taxon>
        <taxon>Metazoa</taxon>
        <taxon>Ecdysozoa</taxon>
        <taxon>Arthropoda</taxon>
        <taxon>Crustacea</taxon>
        <taxon>Branchiopoda</taxon>
        <taxon>Diplostraca</taxon>
        <taxon>Cladocera</taxon>
        <taxon>Anomopoda</taxon>
        <taxon>Daphniidae</taxon>
        <taxon>Daphnia</taxon>
    </lineage>
</organism>
<feature type="domain" description="Chitin-binding type-2" evidence="9">
    <location>
        <begin position="394"/>
        <end position="449"/>
    </location>
</feature>
<keyword evidence="11" id="KW-1185">Reference proteome</keyword>
<comment type="caution">
    <text evidence="10">The sequence shown here is derived from an EMBL/GenBank/DDBJ whole genome shotgun (WGS) entry which is preliminary data.</text>
</comment>
<dbReference type="Pfam" id="PF00651">
    <property type="entry name" value="BTB"/>
    <property type="match status" value="1"/>
</dbReference>
<dbReference type="SUPFAM" id="SSF54695">
    <property type="entry name" value="POZ domain"/>
    <property type="match status" value="1"/>
</dbReference>
<feature type="transmembrane region" description="Helical" evidence="7">
    <location>
        <begin position="783"/>
        <end position="805"/>
    </location>
</feature>
<keyword evidence="4" id="KW-1015">Disulfide bond</keyword>
<dbReference type="PANTHER" id="PTHR23301:SF0">
    <property type="entry name" value="CHITIN-BINDING TYPE-2 DOMAIN-CONTAINING PROTEIN-RELATED"/>
    <property type="match status" value="1"/>
</dbReference>
<feature type="domain" description="Chitin-binding type-2" evidence="9">
    <location>
        <begin position="451"/>
        <end position="512"/>
    </location>
</feature>
<keyword evidence="7" id="KW-0812">Transmembrane</keyword>
<evidence type="ECO:0000313" key="10">
    <source>
        <dbReference type="EMBL" id="KZS16678.1"/>
    </source>
</evidence>
<evidence type="ECO:0000259" key="9">
    <source>
        <dbReference type="PROSITE" id="PS50940"/>
    </source>
</evidence>
<sequence>MRLDEDELVFYDYQWVVNNNVVSQDKQYVSPFFGLDISPHIRDAASFRFGIRLTTVESKVKAVVLLYVHYLDTLGIGVTDVECFIDVSQSLKLSQKFRDAQTLIFESQEFYPATENGVLVQEAFVLIYRIYPTNSFYGYTMDRQPLLDYGFEQCDTNFGEEMWSAAQKQKLTDCEFVVNQTVFPGHRAILAARCPALVDWRHLDADYATIPIVDTDEAVFEAFLYFLYTVLLTSSLLVSCTLAPFHHHSSIHPGLHGHNNPTENGNSGSSSMVTSASQANHVGPSITTTATMATTTAREVVRYTTTSPIDYCRGQPDNYAAVEPASKCRRYFRCANNSKSVYLCPGKLVFNGQRCVHPSDYQCHNSSITESTVSPSLPVPSPIASPVEAKNEVAKNCDGRPDGYHQDGESGCRSYFYCTSGMKATYVCPGKTIFDGQRCVEPDAYTCPHNSSDCQLGDTTVSNGYQADLNSGCRNYYFCSGDGHKLITLTCSDDRLFDGKKCVDPDHYRCPSEHVTTTDKSKANGAASVQLDSYYSYSPQSPARKPSAVQPQTFFVISSRNSATTIRPQQQLSTNPSKDYCEKSYGFFAVPATGCRHYYMCIGGSRSDLQCSGDTIFNGQLCVDPSQYTCPESIHKADCQGKSDGVYPDKQSGCRNYFLCLGEVQTNLSCPTGQLFDGRRCADSRRVTCNDPSAVHEGRTNSMQSPCAGKTNGLYLDQSFPGCRGYLYCRAGRPYGPSGRCTRSERFSGQHSRCLPKHEVECRSSLDDNEDEEEDYMMAEASAMLLGMVCLYFFLCMLVLCRPYMLY</sequence>
<evidence type="ECO:0000256" key="5">
    <source>
        <dbReference type="ARBA" id="ARBA00023180"/>
    </source>
</evidence>
<evidence type="ECO:0000259" key="8">
    <source>
        <dbReference type="PROSITE" id="PS50097"/>
    </source>
</evidence>
<dbReference type="PROSITE" id="PS50940">
    <property type="entry name" value="CHIT_BIND_II"/>
    <property type="match status" value="6"/>
</dbReference>
<accession>A0A164ZRY0</accession>
<proteinExistence type="predicted"/>
<dbReference type="AlphaFoldDB" id="A0A164ZRY0"/>
<dbReference type="SMART" id="SM00494">
    <property type="entry name" value="ChtBD2"/>
    <property type="match status" value="6"/>
</dbReference>
<keyword evidence="7" id="KW-1133">Transmembrane helix</keyword>
<dbReference type="InterPro" id="IPR002557">
    <property type="entry name" value="Chitin-bd_dom"/>
</dbReference>
<dbReference type="PANTHER" id="PTHR23301">
    <property type="entry name" value="CHITIN BINDING PERITROPHIN-A"/>
    <property type="match status" value="1"/>
</dbReference>
<dbReference type="Proteomes" id="UP000076858">
    <property type="component" value="Unassembled WGS sequence"/>
</dbReference>
<feature type="domain" description="Chitin-binding type-2" evidence="9">
    <location>
        <begin position="704"/>
        <end position="764"/>
    </location>
</feature>
<dbReference type="Gene3D" id="3.30.710.10">
    <property type="entry name" value="Potassium Channel Kv1.1, Chain A"/>
    <property type="match status" value="1"/>
</dbReference>
<dbReference type="InterPro" id="IPR000210">
    <property type="entry name" value="BTB/POZ_dom"/>
</dbReference>
<dbReference type="Gene3D" id="2.170.140.10">
    <property type="entry name" value="Chitin binding domain"/>
    <property type="match status" value="3"/>
</dbReference>
<protein>
    <submittedName>
        <fullName evidence="10">Putative Discoidin domain receptor</fullName>
    </submittedName>
</protein>
<evidence type="ECO:0000256" key="1">
    <source>
        <dbReference type="ARBA" id="ARBA00022669"/>
    </source>
</evidence>
<keyword evidence="7" id="KW-0472">Membrane</keyword>
<feature type="domain" description="Chitin-binding type-2" evidence="9">
    <location>
        <begin position="636"/>
        <end position="691"/>
    </location>
</feature>
<dbReference type="OrthoDB" id="7250310at2759"/>
<feature type="domain" description="Chitin-binding type-2" evidence="9">
    <location>
        <begin position="578"/>
        <end position="632"/>
    </location>
</feature>
<evidence type="ECO:0000256" key="2">
    <source>
        <dbReference type="ARBA" id="ARBA00022729"/>
    </source>
</evidence>
<feature type="domain" description="Chitin-binding type-2" evidence="9">
    <location>
        <begin position="309"/>
        <end position="365"/>
    </location>
</feature>
<dbReference type="GO" id="GO:0008061">
    <property type="term" value="F:chitin binding"/>
    <property type="evidence" value="ECO:0007669"/>
    <property type="project" value="UniProtKB-KW"/>
</dbReference>
<evidence type="ECO:0000256" key="7">
    <source>
        <dbReference type="SAM" id="Phobius"/>
    </source>
</evidence>
<dbReference type="InterPro" id="IPR011333">
    <property type="entry name" value="SKP1/BTB/POZ_sf"/>
</dbReference>
<dbReference type="EMBL" id="LRGB01000687">
    <property type="protein sequence ID" value="KZS16678.1"/>
    <property type="molecule type" value="Genomic_DNA"/>
</dbReference>
<gene>
    <name evidence="10" type="ORF">APZ42_017272</name>
</gene>
<dbReference type="STRING" id="35525.A0A164ZRY0"/>
<evidence type="ECO:0000313" key="11">
    <source>
        <dbReference type="Proteomes" id="UP000076858"/>
    </source>
</evidence>
<reference evidence="10 11" key="1">
    <citation type="submission" date="2016-03" db="EMBL/GenBank/DDBJ databases">
        <title>EvidentialGene: Evidence-directed Construction of Genes on Genomes.</title>
        <authorList>
            <person name="Gilbert D.G."/>
            <person name="Choi J.-H."/>
            <person name="Mockaitis K."/>
            <person name="Colbourne J."/>
            <person name="Pfrender M."/>
        </authorList>
    </citation>
    <scope>NUCLEOTIDE SEQUENCE [LARGE SCALE GENOMIC DNA]</scope>
    <source>
        <strain evidence="10 11">Xinb3</strain>
        <tissue evidence="10">Complete organism</tissue>
    </source>
</reference>
<dbReference type="SUPFAM" id="SSF57625">
    <property type="entry name" value="Invertebrate chitin-binding proteins"/>
    <property type="match status" value="6"/>
</dbReference>
<name>A0A164ZRY0_9CRUS</name>